<dbReference type="Pfam" id="PF25952">
    <property type="entry name" value="DUF7990"/>
    <property type="match status" value="1"/>
</dbReference>
<reference evidence="1 2" key="1">
    <citation type="submission" date="2018-06" db="EMBL/GenBank/DDBJ databases">
        <title>Extensive metabolic versatility and redundancy in microbially diverse, dynamic hydrothermal sediments.</title>
        <authorList>
            <person name="Dombrowski N."/>
            <person name="Teske A."/>
            <person name="Baker B.J."/>
        </authorList>
    </citation>
    <scope>NUCLEOTIDE SEQUENCE [LARGE SCALE GENOMIC DNA]</scope>
    <source>
        <strain evidence="1">B10_G13</strain>
    </source>
</reference>
<evidence type="ECO:0000313" key="2">
    <source>
        <dbReference type="Proteomes" id="UP000271125"/>
    </source>
</evidence>
<proteinExistence type="predicted"/>
<sequence>MNINEIKAKLKSFFDSVSMIQRGMATEALEAELAQIENIYALLIFGCFVGMPTPPVHITLRLLPEMQEELILMMNRVSVAKGPISELFSTLDVI</sequence>
<comment type="caution">
    <text evidence="1">The sequence shown here is derived from an EMBL/GenBank/DDBJ whole genome shotgun (WGS) entry which is preliminary data.</text>
</comment>
<organism evidence="1 2">
    <name type="scientific">candidate division TA06 bacterium</name>
    <dbReference type="NCBI Taxonomy" id="2250710"/>
    <lineage>
        <taxon>Bacteria</taxon>
        <taxon>Bacteria division TA06</taxon>
    </lineage>
</organism>
<dbReference type="AlphaFoldDB" id="A0A660SLQ7"/>
<dbReference type="InterPro" id="IPR058303">
    <property type="entry name" value="DUF7990"/>
</dbReference>
<name>A0A660SLQ7_UNCT6</name>
<dbReference type="Proteomes" id="UP000271125">
    <property type="component" value="Unassembled WGS sequence"/>
</dbReference>
<evidence type="ECO:0000313" key="1">
    <source>
        <dbReference type="EMBL" id="RKX71738.1"/>
    </source>
</evidence>
<gene>
    <name evidence="1" type="ORF">DRP43_02220</name>
</gene>
<accession>A0A660SLQ7</accession>
<protein>
    <submittedName>
        <fullName evidence="1">Uncharacterized protein</fullName>
    </submittedName>
</protein>
<dbReference type="EMBL" id="QNBD01000078">
    <property type="protein sequence ID" value="RKX71738.1"/>
    <property type="molecule type" value="Genomic_DNA"/>
</dbReference>